<keyword evidence="1" id="KW-0812">Transmembrane</keyword>
<dbReference type="PANTHER" id="PTHR36851:SF1">
    <property type="entry name" value="GLYCO_TRANS_2-LIKE DOMAIN-CONTAINING PROTEIN"/>
    <property type="match status" value="1"/>
</dbReference>
<sequence>MVPAIAAWGTLLGLIFLSWQIPTVVVIFIVLFDLLWFLKTVYLFFHLRFSFAELRKNMRTDWFARLKEEKSGEWERFYHLVVFPMYHEGEEVVRESFKSLCAANYPLEKMIVVLAIEEAGGEEDRALALAMREEFGKRFAYFSVTKHPSNIPGELRGKGSNETFAVKQVKREIIDAQHIPYEDIIVSVFDIDTRPGGEYFALLTHQYLSVPFPERSSFQPIPLFTNNVYHVSAFARLTGFSATFWQLMQQGRPEQLVTFSSHSMPFKALVEVGFWQTDIVSEDSRIFFQCMLHYKGDWKVVPLHYPIFMDAVSGSNFWEAMVSLYKQQRRWAWGAENFAYVMHDFFRRKDIPRKIKRFWSWRIFDGFLSWSTSSFIIFLFGWLPNLLGGEAFRTTLFSYNLPRVTGWLVNLASIGIATSALLSIVLLPPKRPEGFGKHRVFLYFLQWILMPFTFIVFGSIPALEAQTRLMLGGRFRLGFWKTPKSAAARKSG</sequence>
<dbReference type="AlphaFoldDB" id="A0A0G1L8G2"/>
<proteinExistence type="predicted"/>
<accession>A0A0G1L8G2</accession>
<feature type="transmembrane region" description="Helical" evidence="1">
    <location>
        <begin position="363"/>
        <end position="384"/>
    </location>
</feature>
<evidence type="ECO:0000313" key="3">
    <source>
        <dbReference type="EMBL" id="KKT92226.1"/>
    </source>
</evidence>
<evidence type="ECO:0000259" key="2">
    <source>
        <dbReference type="Pfam" id="PF13632"/>
    </source>
</evidence>
<dbReference type="Proteomes" id="UP000033966">
    <property type="component" value="Unassembled WGS sequence"/>
</dbReference>
<name>A0A0G1L8G2_9BACT</name>
<dbReference type="Gene3D" id="3.90.550.10">
    <property type="entry name" value="Spore Coat Polysaccharide Biosynthesis Protein SpsA, Chain A"/>
    <property type="match status" value="1"/>
</dbReference>
<gene>
    <name evidence="3" type="ORF">UW92_C0004G0009</name>
</gene>
<evidence type="ECO:0000313" key="4">
    <source>
        <dbReference type="Proteomes" id="UP000033966"/>
    </source>
</evidence>
<dbReference type="InterPro" id="IPR029044">
    <property type="entry name" value="Nucleotide-diphossugar_trans"/>
</dbReference>
<dbReference type="PANTHER" id="PTHR36851">
    <property type="entry name" value="UNNAMED PRODUCT"/>
    <property type="match status" value="1"/>
</dbReference>
<feature type="transmembrane region" description="Helical" evidence="1">
    <location>
        <begin position="440"/>
        <end position="460"/>
    </location>
</feature>
<organism evidence="3 4">
    <name type="scientific">Candidatus Jorgensenbacteria bacterium GW2011_GWA2_45_13</name>
    <dbReference type="NCBI Taxonomy" id="1618662"/>
    <lineage>
        <taxon>Bacteria</taxon>
        <taxon>Candidatus Joergenseniibacteriota</taxon>
    </lineage>
</organism>
<keyword evidence="1" id="KW-1133">Transmembrane helix</keyword>
<keyword evidence="1" id="KW-0472">Membrane</keyword>
<comment type="caution">
    <text evidence="3">The sequence shown here is derived from an EMBL/GenBank/DDBJ whole genome shotgun (WGS) entry which is preliminary data.</text>
</comment>
<evidence type="ECO:0000256" key="1">
    <source>
        <dbReference type="SAM" id="Phobius"/>
    </source>
</evidence>
<dbReference type="Pfam" id="PF13632">
    <property type="entry name" value="Glyco_trans_2_3"/>
    <property type="match status" value="1"/>
</dbReference>
<protein>
    <recommendedName>
        <fullName evidence="2">Glycosyltransferase 2-like domain-containing protein</fullName>
    </recommendedName>
</protein>
<feature type="transmembrane region" description="Helical" evidence="1">
    <location>
        <begin position="12"/>
        <end position="38"/>
    </location>
</feature>
<feature type="transmembrane region" description="Helical" evidence="1">
    <location>
        <begin position="404"/>
        <end position="428"/>
    </location>
</feature>
<dbReference type="InterPro" id="IPR001173">
    <property type="entry name" value="Glyco_trans_2-like"/>
</dbReference>
<feature type="domain" description="Glycosyltransferase 2-like" evidence="2">
    <location>
        <begin position="186"/>
        <end position="395"/>
    </location>
</feature>
<dbReference type="EMBL" id="LCKF01000004">
    <property type="protein sequence ID" value="KKT92226.1"/>
    <property type="molecule type" value="Genomic_DNA"/>
</dbReference>
<reference evidence="3 4" key="1">
    <citation type="journal article" date="2015" name="Nature">
        <title>rRNA introns, odd ribosomes, and small enigmatic genomes across a large radiation of phyla.</title>
        <authorList>
            <person name="Brown C.T."/>
            <person name="Hug L.A."/>
            <person name="Thomas B.C."/>
            <person name="Sharon I."/>
            <person name="Castelle C.J."/>
            <person name="Singh A."/>
            <person name="Wilkins M.J."/>
            <person name="Williams K.H."/>
            <person name="Banfield J.F."/>
        </authorList>
    </citation>
    <scope>NUCLEOTIDE SEQUENCE [LARGE SCALE GENOMIC DNA]</scope>
</reference>
<dbReference type="SUPFAM" id="SSF53448">
    <property type="entry name" value="Nucleotide-diphospho-sugar transferases"/>
    <property type="match status" value="1"/>
</dbReference>